<dbReference type="EMBL" id="LR031574">
    <property type="protein sequence ID" value="VDC95507.1"/>
    <property type="molecule type" value="Genomic_DNA"/>
</dbReference>
<reference evidence="2" key="1">
    <citation type="submission" date="2018-11" db="EMBL/GenBank/DDBJ databases">
        <authorList>
            <consortium name="Genoscope - CEA"/>
            <person name="William W."/>
        </authorList>
    </citation>
    <scope>NUCLEOTIDE SEQUENCE</scope>
</reference>
<sequence>MPVGKLAFPGSSLIIQAWRLLDLHQPKTMSPPLAWRSTRNPSCSDSRGFPQLLTLLSQNRFTSACSSNQQENFDDGTLLITVRHRLCYLLF</sequence>
<gene>
    <name evidence="2" type="ORF">BRAA07T28046Z</name>
    <name evidence="1" type="ORF">BRAPAZ1V2_A07P02950.2</name>
</gene>
<dbReference type="EMBL" id="LS974623">
    <property type="protein sequence ID" value="CAG7900651.1"/>
    <property type="molecule type" value="Genomic_DNA"/>
</dbReference>
<accession>A0A3P6AWP5</accession>
<name>A0A3P6AWP5_BRACM</name>
<dbReference type="Gramene" id="A07p02950.2_BraZ1">
    <property type="protein sequence ID" value="A07p02950.2_BraZ1.CDS.1"/>
    <property type="gene ID" value="A07g02950.2_BraZ1"/>
</dbReference>
<evidence type="ECO:0000313" key="1">
    <source>
        <dbReference type="EMBL" id="CAG7900651.1"/>
    </source>
</evidence>
<dbReference type="Proteomes" id="UP000694005">
    <property type="component" value="Chromosome A07"/>
</dbReference>
<proteinExistence type="predicted"/>
<organism evidence="2">
    <name type="scientific">Brassica campestris</name>
    <name type="common">Field mustard</name>
    <dbReference type="NCBI Taxonomy" id="3711"/>
    <lineage>
        <taxon>Eukaryota</taxon>
        <taxon>Viridiplantae</taxon>
        <taxon>Streptophyta</taxon>
        <taxon>Embryophyta</taxon>
        <taxon>Tracheophyta</taxon>
        <taxon>Spermatophyta</taxon>
        <taxon>Magnoliopsida</taxon>
        <taxon>eudicotyledons</taxon>
        <taxon>Gunneridae</taxon>
        <taxon>Pentapetalae</taxon>
        <taxon>rosids</taxon>
        <taxon>malvids</taxon>
        <taxon>Brassicales</taxon>
        <taxon>Brassicaceae</taxon>
        <taxon>Brassiceae</taxon>
        <taxon>Brassica</taxon>
    </lineage>
</organism>
<protein>
    <submittedName>
        <fullName evidence="1">Uncharacterized protein</fullName>
    </submittedName>
</protein>
<dbReference type="AlphaFoldDB" id="A0A3P6AWP5"/>
<evidence type="ECO:0000313" key="2">
    <source>
        <dbReference type="EMBL" id="VDC95507.1"/>
    </source>
</evidence>